<sequence length="230" mass="26783">MNTFKIDKSRVEHVGQNFNQEEMLLVRQKTIAVVQQIIANCKPGMLEEDAVEMARDLLAEYRMLRGWHEVYVRFGQNTTKTYGMDSEPNVILGENDIMFVDIGPVFQKWEGDAGDTFVFGNDADMHQCASDARKLFHIVRKKWEIDRSTGQELYRFAEQEAEKMGWLLNMDWAGHRISDFPHAIAYEGLMADVDFCPSALLWILEIHIRHPQKPFGAFYEDMLLPDHYFD</sequence>
<name>N8X105_9GAMM</name>
<comment type="caution">
    <text evidence="2">The sequence shown here is derived from an EMBL/GenBank/DDBJ whole genome shotgun (WGS) entry which is preliminary data.</text>
</comment>
<dbReference type="Gene3D" id="3.90.230.10">
    <property type="entry name" value="Creatinase/methionine aminopeptidase superfamily"/>
    <property type="match status" value="1"/>
</dbReference>
<dbReference type="PATRIC" id="fig|1217710.3.peg.134"/>
<dbReference type="Proteomes" id="UP000013070">
    <property type="component" value="Unassembled WGS sequence"/>
</dbReference>
<evidence type="ECO:0000313" key="3">
    <source>
        <dbReference type="Proteomes" id="UP000013070"/>
    </source>
</evidence>
<gene>
    <name evidence="2" type="ORF">F969_00153</name>
</gene>
<dbReference type="SUPFAM" id="SSF55920">
    <property type="entry name" value="Creatinase/aminopeptidase"/>
    <property type="match status" value="1"/>
</dbReference>
<dbReference type="AlphaFoldDB" id="N8X105"/>
<dbReference type="HOGENOM" id="CLU_072757_0_0_6"/>
<protein>
    <recommendedName>
        <fullName evidence="1">Peptidase M24 domain-containing protein</fullName>
    </recommendedName>
</protein>
<organism evidence="2 3">
    <name type="scientific">Acinetobacter variabilis</name>
    <dbReference type="NCBI Taxonomy" id="70346"/>
    <lineage>
        <taxon>Bacteria</taxon>
        <taxon>Pseudomonadati</taxon>
        <taxon>Pseudomonadota</taxon>
        <taxon>Gammaproteobacteria</taxon>
        <taxon>Moraxellales</taxon>
        <taxon>Moraxellaceae</taxon>
        <taxon>Acinetobacter</taxon>
    </lineage>
</organism>
<dbReference type="InterPro" id="IPR000994">
    <property type="entry name" value="Pept_M24"/>
</dbReference>
<dbReference type="RefSeq" id="WP_004779944.1">
    <property type="nucleotide sequence ID" value="NZ_KB849395.1"/>
</dbReference>
<accession>N8X105</accession>
<dbReference type="EMBL" id="APPE01000020">
    <property type="protein sequence ID" value="ENV00840.1"/>
    <property type="molecule type" value="Genomic_DNA"/>
</dbReference>
<reference evidence="2 3" key="1">
    <citation type="submission" date="2013-02" db="EMBL/GenBank/DDBJ databases">
        <title>The Genome Sequence of Acinetobacter sp. NIPH 899.</title>
        <authorList>
            <consortium name="The Broad Institute Genome Sequencing Platform"/>
            <consortium name="The Broad Institute Genome Sequencing Center for Infectious Disease"/>
            <person name="Cerqueira G."/>
            <person name="Feldgarden M."/>
            <person name="Courvalin P."/>
            <person name="Perichon B."/>
            <person name="Grillot-Courvalin C."/>
            <person name="Clermont D."/>
            <person name="Rocha E."/>
            <person name="Yoon E.-J."/>
            <person name="Nemec A."/>
            <person name="Walker B."/>
            <person name="Young S.K."/>
            <person name="Zeng Q."/>
            <person name="Gargeya S."/>
            <person name="Fitzgerald M."/>
            <person name="Haas B."/>
            <person name="Abouelleil A."/>
            <person name="Alvarado L."/>
            <person name="Arachchi H.M."/>
            <person name="Berlin A.M."/>
            <person name="Chapman S.B."/>
            <person name="Dewar J."/>
            <person name="Goldberg J."/>
            <person name="Griggs A."/>
            <person name="Gujja S."/>
            <person name="Hansen M."/>
            <person name="Howarth C."/>
            <person name="Imamovic A."/>
            <person name="Larimer J."/>
            <person name="McCowan C."/>
            <person name="Murphy C."/>
            <person name="Neiman D."/>
            <person name="Pearson M."/>
            <person name="Priest M."/>
            <person name="Roberts A."/>
            <person name="Saif S."/>
            <person name="Shea T."/>
            <person name="Sisk P."/>
            <person name="Sykes S."/>
            <person name="Wortman J."/>
            <person name="Nusbaum C."/>
            <person name="Birren B."/>
        </authorList>
    </citation>
    <scope>NUCLEOTIDE SEQUENCE [LARGE SCALE GENOMIC DNA]</scope>
    <source>
        <strain evidence="2 3">NIPH 899</strain>
    </source>
</reference>
<dbReference type="eggNOG" id="COG0006">
    <property type="taxonomic scope" value="Bacteria"/>
</dbReference>
<dbReference type="Pfam" id="PF00557">
    <property type="entry name" value="Peptidase_M24"/>
    <property type="match status" value="1"/>
</dbReference>
<evidence type="ECO:0000259" key="1">
    <source>
        <dbReference type="Pfam" id="PF00557"/>
    </source>
</evidence>
<evidence type="ECO:0000313" key="2">
    <source>
        <dbReference type="EMBL" id="ENV00840.1"/>
    </source>
</evidence>
<dbReference type="InterPro" id="IPR036005">
    <property type="entry name" value="Creatinase/aminopeptidase-like"/>
</dbReference>
<proteinExistence type="predicted"/>
<feature type="domain" description="Peptidase M24" evidence="1">
    <location>
        <begin position="27"/>
        <end position="182"/>
    </location>
</feature>
<keyword evidence="3" id="KW-1185">Reference proteome</keyword>